<dbReference type="InterPro" id="IPR003782">
    <property type="entry name" value="SCO1/SenC"/>
</dbReference>
<feature type="disulfide bond" description="Redox-active" evidence="4">
    <location>
        <begin position="76"/>
        <end position="80"/>
    </location>
</feature>
<keyword evidence="3" id="KW-0479">Metal-binding</keyword>
<evidence type="ECO:0000256" key="4">
    <source>
        <dbReference type="PIRSR" id="PIRSR603782-2"/>
    </source>
</evidence>
<organism evidence="7 8">
    <name type="scientific">Flavisolibacter ginsenosidimutans</name>
    <dbReference type="NCBI Taxonomy" id="661481"/>
    <lineage>
        <taxon>Bacteria</taxon>
        <taxon>Pseudomonadati</taxon>
        <taxon>Bacteroidota</taxon>
        <taxon>Chitinophagia</taxon>
        <taxon>Chitinophagales</taxon>
        <taxon>Chitinophagaceae</taxon>
        <taxon>Flavisolibacter</taxon>
    </lineage>
</organism>
<keyword evidence="5" id="KW-1133">Transmembrane helix</keyword>
<evidence type="ECO:0000256" key="1">
    <source>
        <dbReference type="ARBA" id="ARBA00010996"/>
    </source>
</evidence>
<dbReference type="SUPFAM" id="SSF52833">
    <property type="entry name" value="Thioredoxin-like"/>
    <property type="match status" value="1"/>
</dbReference>
<dbReference type="CDD" id="cd02968">
    <property type="entry name" value="SCO"/>
    <property type="match status" value="1"/>
</dbReference>
<gene>
    <name evidence="7" type="ORF">FSB75_05870</name>
</gene>
<evidence type="ECO:0000256" key="3">
    <source>
        <dbReference type="PIRSR" id="PIRSR603782-1"/>
    </source>
</evidence>
<evidence type="ECO:0000313" key="8">
    <source>
        <dbReference type="Proteomes" id="UP000321204"/>
    </source>
</evidence>
<comment type="similarity">
    <text evidence="1">Belongs to the SCO1/2 family.</text>
</comment>
<sequence>MKKHGHWIFIAAVVILPLTVFAVVKWYENQFTRLPVLVSQEHRVGDFNLTNQYGKTISLKDWNDKIVVANFFFTHCPVVCPKMMRNLVKVQNVYRNDKNFLITSFSVDPERDTVAQLQNFASRMNVEGAWHLLTGSKKEIYAMARKSFRVTATDGDGGPQDFIHSESLVLVDKQGRIRGYYNGTNDTEVANLIRDINRLQKEN</sequence>
<dbReference type="KEGG" id="fgg:FSB75_05870"/>
<keyword evidence="8" id="KW-1185">Reference proteome</keyword>
<feature type="binding site" evidence="3">
    <location>
        <position position="76"/>
    </location>
    <ligand>
        <name>Cu cation</name>
        <dbReference type="ChEBI" id="CHEBI:23378"/>
    </ligand>
</feature>
<keyword evidence="5" id="KW-0812">Transmembrane</keyword>
<dbReference type="InterPro" id="IPR036249">
    <property type="entry name" value="Thioredoxin-like_sf"/>
</dbReference>
<evidence type="ECO:0000313" key="7">
    <source>
        <dbReference type="EMBL" id="QEC55449.1"/>
    </source>
</evidence>
<protein>
    <submittedName>
        <fullName evidence="7">SCO family protein</fullName>
    </submittedName>
</protein>
<dbReference type="InterPro" id="IPR013766">
    <property type="entry name" value="Thioredoxin_domain"/>
</dbReference>
<evidence type="ECO:0000256" key="5">
    <source>
        <dbReference type="SAM" id="Phobius"/>
    </source>
</evidence>
<accession>A0A5B8UH59</accession>
<feature type="binding site" evidence="3">
    <location>
        <position position="80"/>
    </location>
    <ligand>
        <name>Cu cation</name>
        <dbReference type="ChEBI" id="CHEBI:23378"/>
    </ligand>
</feature>
<dbReference type="PANTHER" id="PTHR12151">
    <property type="entry name" value="ELECTRON TRANSPORT PROTIN SCO1/SENC FAMILY MEMBER"/>
    <property type="match status" value="1"/>
</dbReference>
<keyword evidence="4" id="KW-1015">Disulfide bond</keyword>
<feature type="transmembrane region" description="Helical" evidence="5">
    <location>
        <begin position="7"/>
        <end position="27"/>
    </location>
</feature>
<dbReference type="Pfam" id="PF02630">
    <property type="entry name" value="SCO1-SenC"/>
    <property type="match status" value="1"/>
</dbReference>
<name>A0A5B8UH59_9BACT</name>
<dbReference type="OrthoDB" id="9811998at2"/>
<dbReference type="Proteomes" id="UP000321204">
    <property type="component" value="Chromosome"/>
</dbReference>
<evidence type="ECO:0000256" key="2">
    <source>
        <dbReference type="ARBA" id="ARBA00023008"/>
    </source>
</evidence>
<dbReference type="GO" id="GO:0046872">
    <property type="term" value="F:metal ion binding"/>
    <property type="evidence" value="ECO:0007669"/>
    <property type="project" value="UniProtKB-KW"/>
</dbReference>
<reference evidence="7 8" key="1">
    <citation type="journal article" date="2015" name="Int. J. Syst. Evol. Microbiol.">
        <title>Flavisolibacter ginsenosidimutans sp. nov., with ginsenoside-converting activity isolated from soil used for cultivating ginseng.</title>
        <authorList>
            <person name="Zhao Y."/>
            <person name="Liu Q."/>
            <person name="Kang M.S."/>
            <person name="Jin F."/>
            <person name="Yu H."/>
            <person name="Im W.T."/>
        </authorList>
    </citation>
    <scope>NUCLEOTIDE SEQUENCE [LARGE SCALE GENOMIC DNA]</scope>
    <source>
        <strain evidence="7 8">Gsoil 636</strain>
    </source>
</reference>
<feature type="binding site" evidence="3">
    <location>
        <position position="164"/>
    </location>
    <ligand>
        <name>Cu cation</name>
        <dbReference type="ChEBI" id="CHEBI:23378"/>
    </ligand>
</feature>
<dbReference type="AlphaFoldDB" id="A0A5B8UH59"/>
<feature type="domain" description="Thioredoxin" evidence="6">
    <location>
        <begin position="38"/>
        <end position="201"/>
    </location>
</feature>
<keyword evidence="5" id="KW-0472">Membrane</keyword>
<proteinExistence type="inferred from homology"/>
<dbReference type="PANTHER" id="PTHR12151:SF25">
    <property type="entry name" value="LINALOOL DEHYDRATASE_ISOMERASE DOMAIN-CONTAINING PROTEIN"/>
    <property type="match status" value="1"/>
</dbReference>
<evidence type="ECO:0000259" key="6">
    <source>
        <dbReference type="PROSITE" id="PS51352"/>
    </source>
</evidence>
<dbReference type="RefSeq" id="WP_146784166.1">
    <property type="nucleotide sequence ID" value="NZ_BAABIO010000002.1"/>
</dbReference>
<dbReference type="Gene3D" id="3.40.30.10">
    <property type="entry name" value="Glutaredoxin"/>
    <property type="match status" value="1"/>
</dbReference>
<dbReference type="EMBL" id="CP042433">
    <property type="protein sequence ID" value="QEC55449.1"/>
    <property type="molecule type" value="Genomic_DNA"/>
</dbReference>
<dbReference type="PROSITE" id="PS51352">
    <property type="entry name" value="THIOREDOXIN_2"/>
    <property type="match status" value="1"/>
</dbReference>
<keyword evidence="2 3" id="KW-0186">Copper</keyword>